<dbReference type="InterPro" id="IPR039344">
    <property type="entry name" value="MBLAC1"/>
</dbReference>
<evidence type="ECO:0000259" key="7">
    <source>
        <dbReference type="SMART" id="SM00849"/>
    </source>
</evidence>
<comment type="function">
    <text evidence="6">Endoribonuclease that catalyzes the hydrolysis of histone-coding pre-mRNA 3'-end. Involved in histone pre-mRNA processing during the S-phase of the cell cycle, which is required for entering/progressing through S-phase. Cleaves histone pre-mRNA at a major and a minor cleavage site after the 5'-ACCCA-3' and the 5'-ACCCACA-3' sequence, respectively, and located downstream of the stem-loop. May require the presence of the HDE element located at the histone pre-RNA 3'-end to avoid non-specific cleavage.</text>
</comment>
<accession>A0A7R8YV51</accession>
<organism evidence="8 9">
    <name type="scientific">Hermetia illucens</name>
    <name type="common">Black soldier fly</name>
    <dbReference type="NCBI Taxonomy" id="343691"/>
    <lineage>
        <taxon>Eukaryota</taxon>
        <taxon>Metazoa</taxon>
        <taxon>Ecdysozoa</taxon>
        <taxon>Arthropoda</taxon>
        <taxon>Hexapoda</taxon>
        <taxon>Insecta</taxon>
        <taxon>Pterygota</taxon>
        <taxon>Neoptera</taxon>
        <taxon>Endopterygota</taxon>
        <taxon>Diptera</taxon>
        <taxon>Brachycera</taxon>
        <taxon>Stratiomyomorpha</taxon>
        <taxon>Stratiomyidae</taxon>
        <taxon>Hermetiinae</taxon>
        <taxon>Hermetia</taxon>
    </lineage>
</organism>
<dbReference type="EMBL" id="LR899011">
    <property type="protein sequence ID" value="CAD7085411.1"/>
    <property type="molecule type" value="Genomic_DNA"/>
</dbReference>
<dbReference type="Gene3D" id="3.60.15.10">
    <property type="entry name" value="Ribonuclease Z/Hydroxyacylglutathione hydrolase-like"/>
    <property type="match status" value="1"/>
</dbReference>
<feature type="domain" description="Metallo-beta-lactamase" evidence="7">
    <location>
        <begin position="26"/>
        <end position="193"/>
    </location>
</feature>
<comment type="catalytic activity">
    <reaction evidence="5">
        <text>a ribonucleotidyl-ribonucleotide-RNA + H2O = a 3'-end ribonucleotide-RNA + a 5'-end 5'-phospho-ribonucleoside-RNA + H(+)</text>
        <dbReference type="Rhea" id="RHEA:68096"/>
        <dbReference type="Rhea" id="RHEA-COMP:15179"/>
        <dbReference type="Rhea" id="RHEA-COMP:17355"/>
        <dbReference type="Rhea" id="RHEA-COMP:17428"/>
        <dbReference type="ChEBI" id="CHEBI:15377"/>
        <dbReference type="ChEBI" id="CHEBI:15378"/>
        <dbReference type="ChEBI" id="CHEBI:74896"/>
        <dbReference type="ChEBI" id="CHEBI:138282"/>
        <dbReference type="ChEBI" id="CHEBI:173118"/>
    </reaction>
    <physiologicalReaction direction="left-to-right" evidence="5">
        <dbReference type="Rhea" id="RHEA:68097"/>
    </physiologicalReaction>
</comment>
<dbReference type="InterPro" id="IPR001279">
    <property type="entry name" value="Metallo-B-lactamas"/>
</dbReference>
<proteinExistence type="predicted"/>
<dbReference type="CDD" id="cd07711">
    <property type="entry name" value="MBLAC1-like_MBL-fold"/>
    <property type="match status" value="1"/>
</dbReference>
<keyword evidence="9" id="KW-1185">Reference proteome</keyword>
<evidence type="ECO:0000256" key="1">
    <source>
        <dbReference type="ARBA" id="ARBA00004514"/>
    </source>
</evidence>
<evidence type="ECO:0000256" key="4">
    <source>
        <dbReference type="ARBA" id="ARBA00032988"/>
    </source>
</evidence>
<comment type="subcellular location">
    <subcellularLocation>
        <location evidence="1">Cytoplasm</location>
        <location evidence="1">Cytosol</location>
    </subcellularLocation>
</comment>
<dbReference type="InterPro" id="IPR036866">
    <property type="entry name" value="RibonucZ/Hydroxyglut_hydro"/>
</dbReference>
<dbReference type="PANTHER" id="PTHR23200:SF48">
    <property type="entry name" value="METALLO-BETA-LACTAMASE DOMAIN-CONTAINING PROTEIN 1"/>
    <property type="match status" value="1"/>
</dbReference>
<evidence type="ECO:0000256" key="5">
    <source>
        <dbReference type="ARBA" id="ARBA00044690"/>
    </source>
</evidence>
<evidence type="ECO:0000256" key="6">
    <source>
        <dbReference type="ARBA" id="ARBA00045869"/>
    </source>
</evidence>
<dbReference type="SMART" id="SM00849">
    <property type="entry name" value="Lactamase_B"/>
    <property type="match status" value="1"/>
</dbReference>
<dbReference type="OrthoDB" id="10250730at2759"/>
<dbReference type="SUPFAM" id="SSF56281">
    <property type="entry name" value="Metallo-hydrolase/oxidoreductase"/>
    <property type="match status" value="1"/>
</dbReference>
<dbReference type="Proteomes" id="UP000594454">
    <property type="component" value="Chromosome 3"/>
</dbReference>
<evidence type="ECO:0000313" key="8">
    <source>
        <dbReference type="EMBL" id="CAD7085411.1"/>
    </source>
</evidence>
<evidence type="ECO:0000256" key="2">
    <source>
        <dbReference type="ARBA" id="ARBA00011738"/>
    </source>
</evidence>
<gene>
    <name evidence="8" type="ORF">HERILL_LOCUS8257</name>
</gene>
<dbReference type="PANTHER" id="PTHR23200">
    <property type="entry name" value="METALLO-BETA-LACTAMASE DOMAIN-CONTAINING PROTEIN 1"/>
    <property type="match status" value="1"/>
</dbReference>
<evidence type="ECO:0000256" key="3">
    <source>
        <dbReference type="ARBA" id="ARBA00014856"/>
    </source>
</evidence>
<evidence type="ECO:0000313" key="9">
    <source>
        <dbReference type="Proteomes" id="UP000594454"/>
    </source>
</evidence>
<sequence length="214" mass="23983">MPNEIHVLFPGYSVPDPEDKTAMRANCSCTLIKASNNTNIIVDTMTPWDKRKIVEALATRDVKPDDINIVVNTHGHSDHTGNNNLFVNAEWLIVGECISQRDKYLTYNFQVPYKINDEVEVLSTPGHTISCVSVIASNCNLGNRVGICGDLFEKEEDIADCSIWRSAGSEDPEKQAKNRYKISTLVDYIIPGHGMGFKVTDEMRSKLKEDSIYK</sequence>
<dbReference type="Pfam" id="PF00753">
    <property type="entry name" value="Lactamase_B"/>
    <property type="match status" value="1"/>
</dbReference>
<reference evidence="8 9" key="1">
    <citation type="submission" date="2020-11" db="EMBL/GenBank/DDBJ databases">
        <authorList>
            <person name="Wallbank WR R."/>
            <person name="Pardo Diaz C."/>
            <person name="Kozak K."/>
            <person name="Martin S."/>
            <person name="Jiggins C."/>
            <person name="Moest M."/>
            <person name="Warren A I."/>
            <person name="Generalovic N T."/>
            <person name="Byers J.R.P. K."/>
            <person name="Montejo-Kovacevich G."/>
            <person name="Yen C E."/>
        </authorList>
    </citation>
    <scope>NUCLEOTIDE SEQUENCE [LARGE SCALE GENOMIC DNA]</scope>
</reference>
<dbReference type="GO" id="GO:0005829">
    <property type="term" value="C:cytosol"/>
    <property type="evidence" value="ECO:0007669"/>
    <property type="project" value="UniProtKB-SubCell"/>
</dbReference>
<comment type="subunit">
    <text evidence="2">Homodimer.</text>
</comment>
<dbReference type="InParanoid" id="A0A7R8YV51"/>
<dbReference type="GO" id="GO:0031123">
    <property type="term" value="P:RNA 3'-end processing"/>
    <property type="evidence" value="ECO:0007669"/>
    <property type="project" value="UniProtKB-ARBA"/>
</dbReference>
<dbReference type="FunCoup" id="A0A7R8YV51">
    <property type="interactions" value="19"/>
</dbReference>
<name>A0A7R8YV51_HERIL</name>
<protein>
    <recommendedName>
        <fullName evidence="3">Metallo-beta-lactamase domain-containing protein 1</fullName>
    </recommendedName>
    <alternativeName>
        <fullName evidence="4">Endoribonuclease MBLAC1</fullName>
    </alternativeName>
</protein>
<dbReference type="AlphaFoldDB" id="A0A7R8YV51"/>
<dbReference type="OMA" id="RCRDGTN"/>